<gene>
    <name evidence="2" type="primary">tadF</name>
    <name evidence="2" type="ORF">SOASR032_18820</name>
</gene>
<organism evidence="2 3">
    <name type="scientific">Pragia fontium</name>
    <dbReference type="NCBI Taxonomy" id="82985"/>
    <lineage>
        <taxon>Bacteria</taxon>
        <taxon>Pseudomonadati</taxon>
        <taxon>Pseudomonadota</taxon>
        <taxon>Gammaproteobacteria</taxon>
        <taxon>Enterobacterales</taxon>
        <taxon>Budviciaceae</taxon>
        <taxon>Pragia</taxon>
    </lineage>
</organism>
<evidence type="ECO:0000313" key="2">
    <source>
        <dbReference type="EMBL" id="GKX63313.1"/>
    </source>
</evidence>
<evidence type="ECO:0000256" key="1">
    <source>
        <dbReference type="SAM" id="Phobius"/>
    </source>
</evidence>
<keyword evidence="1" id="KW-1133">Transmembrane helix</keyword>
<dbReference type="EMBL" id="BRLJ01000004">
    <property type="protein sequence ID" value="GKX63313.1"/>
    <property type="molecule type" value="Genomic_DNA"/>
</dbReference>
<comment type="caution">
    <text evidence="2">The sequence shown here is derived from an EMBL/GenBank/DDBJ whole genome shotgun (WGS) entry which is preliminary data.</text>
</comment>
<keyword evidence="3" id="KW-1185">Reference proteome</keyword>
<feature type="transmembrane region" description="Helical" evidence="1">
    <location>
        <begin position="20"/>
        <end position="41"/>
    </location>
</feature>
<evidence type="ECO:0000313" key="3">
    <source>
        <dbReference type="Proteomes" id="UP001059610"/>
    </source>
</evidence>
<sequence>MFRNMNAQPLLTNDRGSVAVEFGLISLVLIFFVVFLVDLVLQQALVGKLDRVTYSMAGTLRERTQLYKSDEYLNQGQVEQIAALSRKVLKDMHSGADLSQLSMTVEELHFKEPKLVGGGNAKEVTRYQSYQVGGQVCQPYTTLNNMQELSPRGSYGRWVPMYQVTLCLPSNSWFSKLTGDGDGKSQQKSFAVVVVR</sequence>
<keyword evidence="1" id="KW-0812">Transmembrane</keyword>
<proteinExistence type="predicted"/>
<dbReference type="RefSeq" id="WP_232036580.1">
    <property type="nucleotide sequence ID" value="NZ_BRLJ01000004.1"/>
</dbReference>
<keyword evidence="1" id="KW-0472">Membrane</keyword>
<reference evidence="2" key="1">
    <citation type="submission" date="2022-06" db="EMBL/GenBank/DDBJ databases">
        <title>Draft genome sequences of Pragia fontium str. JCM24417.</title>
        <authorList>
            <person name="Wakabayashi Y."/>
            <person name="Kojima K."/>
        </authorList>
    </citation>
    <scope>NUCLEOTIDE SEQUENCE</scope>
    <source>
        <strain evidence="2">JCM 24417</strain>
    </source>
</reference>
<accession>A0ABQ5LI78</accession>
<protein>
    <submittedName>
        <fullName evidence="2">Tight adherance operon protein</fullName>
    </submittedName>
</protein>
<name>A0ABQ5LI78_9GAMM</name>
<dbReference type="Pfam" id="PF16964">
    <property type="entry name" value="TadF"/>
    <property type="match status" value="1"/>
</dbReference>
<dbReference type="Proteomes" id="UP001059610">
    <property type="component" value="Unassembled WGS sequence"/>
</dbReference>
<dbReference type="InterPro" id="IPR031582">
    <property type="entry name" value="TadF"/>
</dbReference>